<reference evidence="3 4" key="1">
    <citation type="submission" date="2019-06" db="EMBL/GenBank/DDBJ databases">
        <title>Complete genome sequence of Methanoculleus chikugoensis strain MG62.</title>
        <authorList>
            <person name="Asakawa S."/>
            <person name="Dianou D."/>
        </authorList>
    </citation>
    <scope>NUCLEOTIDE SEQUENCE [LARGE SCALE GENOMIC DNA]</scope>
    <source>
        <strain evidence="3 4">MG62</strain>
    </source>
</reference>
<gene>
    <name evidence="3" type="ORF">MchiMG62_00860</name>
</gene>
<dbReference type="PANTHER" id="PTHR46825:SF9">
    <property type="entry name" value="BETA-LACTAMASE-RELATED DOMAIN-CONTAINING PROTEIN"/>
    <property type="match status" value="1"/>
</dbReference>
<feature type="transmembrane region" description="Helical" evidence="1">
    <location>
        <begin position="545"/>
        <end position="569"/>
    </location>
</feature>
<sequence length="607" mass="67002">MEAFFDEAVPAGLAKYNIPGATVSFVQDGELIFSRGYGYSDIANRTPVDPETTLFHIGSITKLFTWTCVMQLVEEGKIDLDADINTYLTDFSIPETYPGHPVTMRHLMTHSAGFEEQEIRMTVADVEELYPFRTYCEENIPARVYPPGTVTSYSNYGATLAAVIVEDVTGVPFEQYLNEHILSPLSMTRTSISYTLPPEMARNLSSGYHYMGMTNEAVPDFVCVVGPAGSISSTANDMAAFLAVHMKNGSWHGAEILSEETAALMHAPAFSNDPRVSSMCLGFYETRLNNERIIGHGGDTDTFHSLLAIIPERGTGFFVSYNSVGGSKARYDLQAEFVDRFYPASASTAPANDPGTPAGKYTGTYQSTRHNYRTFEFYLSRPEISIEQGEKALLVTQGGSPPSEYGEVAPGVFAQSSGQPTSYGNLVFREDGQGTVDFLCYENLPFFAYERVPWYAIEPFTDGVKNTGLAILLTVLVWPIMAVFRRVYGATGDERDTALSVYARLVAGAASLLFVVFVLVLLPAVTGDTALIESYVRDLTVPLALSAVMTVPVIAVLLSAVAAAFAIPVWKRRYWSVWHRVHYSIVVIGLFMLAWWVNFWNLFVFRL</sequence>
<accession>A0ABM7H286</accession>
<keyword evidence="1" id="KW-0812">Transmembrane</keyword>
<keyword evidence="4" id="KW-1185">Reference proteome</keyword>
<keyword evidence="1" id="KW-1133">Transmembrane helix</keyword>
<evidence type="ECO:0000313" key="3">
    <source>
        <dbReference type="EMBL" id="BBL66905.1"/>
    </source>
</evidence>
<feature type="transmembrane region" description="Helical" evidence="1">
    <location>
        <begin position="581"/>
        <end position="603"/>
    </location>
</feature>
<feature type="transmembrane region" description="Helical" evidence="1">
    <location>
        <begin position="467"/>
        <end position="484"/>
    </location>
</feature>
<proteinExistence type="predicted"/>
<protein>
    <submittedName>
        <fullName evidence="3">FmtA-like protein</fullName>
    </submittedName>
</protein>
<evidence type="ECO:0000259" key="2">
    <source>
        <dbReference type="Pfam" id="PF00144"/>
    </source>
</evidence>
<organism evidence="3 4">
    <name type="scientific">Methanoculleus chikugoensis</name>
    <dbReference type="NCBI Taxonomy" id="118126"/>
    <lineage>
        <taxon>Archaea</taxon>
        <taxon>Methanobacteriati</taxon>
        <taxon>Methanobacteriota</taxon>
        <taxon>Stenosarchaea group</taxon>
        <taxon>Methanomicrobia</taxon>
        <taxon>Methanomicrobiales</taxon>
        <taxon>Methanomicrobiaceae</taxon>
        <taxon>Methanoculleus</taxon>
    </lineage>
</organism>
<dbReference type="Pfam" id="PF00144">
    <property type="entry name" value="Beta-lactamase"/>
    <property type="match status" value="1"/>
</dbReference>
<feature type="domain" description="Beta-lactamase-related" evidence="2">
    <location>
        <begin position="5"/>
        <end position="333"/>
    </location>
</feature>
<feature type="transmembrane region" description="Helical" evidence="1">
    <location>
        <begin position="505"/>
        <end position="525"/>
    </location>
</feature>
<keyword evidence="1" id="KW-0472">Membrane</keyword>
<evidence type="ECO:0000256" key="1">
    <source>
        <dbReference type="SAM" id="Phobius"/>
    </source>
</evidence>
<dbReference type="EMBL" id="AP019781">
    <property type="protein sequence ID" value="BBL66905.1"/>
    <property type="molecule type" value="Genomic_DNA"/>
</dbReference>
<dbReference type="PANTHER" id="PTHR46825">
    <property type="entry name" value="D-ALANYL-D-ALANINE-CARBOXYPEPTIDASE/ENDOPEPTIDASE AMPH"/>
    <property type="match status" value="1"/>
</dbReference>
<evidence type="ECO:0000313" key="4">
    <source>
        <dbReference type="Proteomes" id="UP000824969"/>
    </source>
</evidence>
<name>A0ABM7H286_9EURY</name>
<dbReference type="Proteomes" id="UP000824969">
    <property type="component" value="Chromosome"/>
</dbReference>
<dbReference type="InterPro" id="IPR050491">
    <property type="entry name" value="AmpC-like"/>
</dbReference>
<dbReference type="InterPro" id="IPR001466">
    <property type="entry name" value="Beta-lactam-related"/>
</dbReference>